<dbReference type="EMBL" id="PP848464">
    <property type="protein sequence ID" value="XBQ68741.1"/>
    <property type="molecule type" value="Genomic_DNA"/>
</dbReference>
<accession>A0AAU7N444</accession>
<reference evidence="1" key="1">
    <citation type="submission" date="2024-05" db="EMBL/GenBank/DDBJ databases">
        <title>The simplest Porifera holobiont: glass sponge Aphrocallistes beatrix thrives with only two symbionts.</title>
        <authorList>
            <person name="N Garritano A."/>
            <person name="A Allen M."/>
            <person name="Thomas T."/>
        </authorList>
    </citation>
    <scope>NUCLEOTIDE SEQUENCE</scope>
    <source>
        <strain evidence="1">AB1</strain>
    </source>
</reference>
<proteinExistence type="predicted"/>
<protein>
    <submittedName>
        <fullName evidence="1">Uncharacterized protein</fullName>
    </submittedName>
</protein>
<evidence type="ECO:0000313" key="1">
    <source>
        <dbReference type="EMBL" id="XBQ68741.1"/>
    </source>
</evidence>
<sequence length="97" mass="11511">MQIRLLRDIQGRCIDSNERGYELSLNDMCWDNLYKYEKTGTLPVMNTEEKEYFAKFIANQFDAAVESYERYCYNHGGFDEEAKARLAEIKKYEDITV</sequence>
<gene>
    <name evidence="1" type="ORF">ZGOWGMRN_CDS_0003</name>
</gene>
<name>A0AAU7N444_9VIRU</name>
<organism evidence="1">
    <name type="scientific">Nitrosopumivirus cobalaminus</name>
    <dbReference type="NCBI Taxonomy" id="3158414"/>
    <lineage>
        <taxon>Viruses</taxon>
    </lineage>
</organism>